<keyword evidence="14" id="KW-1185">Reference proteome</keyword>
<comment type="miscellaneous">
    <text evidence="10">This enzyme catalyzes only one turnover and therefore is not strictly catalytic. According to one definition, an enzyme is a biocatalyst that acts repeatedly and over many reaction cycles.</text>
</comment>
<sequence length="248" mass="24664">MRTYTLIGADGAPHASAEPGTLGGHRRSRIYGTLDCPGAARAIARGGYVADRVFFADAATAVAAGYRPCATCLPAAHRAWRAQDAGRVLVHARAATPIGDVLLVADEAAGALCEIRFDAAAVPGGSRPGRGGVLAEAAAQLAAYTAGTATTFDLPLAPAGGGPFERRVWAHVATVGHGATTTYGAIAAALGRPGAARAVGAANARNPLPIVVPCHRVIGAQGALTGYAGGLAAKRTLLAHEGALPAAA</sequence>
<dbReference type="GO" id="GO:0032259">
    <property type="term" value="P:methylation"/>
    <property type="evidence" value="ECO:0007669"/>
    <property type="project" value="UniProtKB-KW"/>
</dbReference>
<dbReference type="Gene3D" id="3.40.10.10">
    <property type="entry name" value="DNA Methylphosphotriester Repair Domain"/>
    <property type="match status" value="1"/>
</dbReference>
<dbReference type="Pfam" id="PF02805">
    <property type="entry name" value="Ada_Zn_binding"/>
    <property type="match status" value="1"/>
</dbReference>
<dbReference type="GO" id="GO:0006355">
    <property type="term" value="P:regulation of DNA-templated transcription"/>
    <property type="evidence" value="ECO:0007669"/>
    <property type="project" value="InterPro"/>
</dbReference>
<dbReference type="EC" id="2.1.1.63" evidence="10"/>
<dbReference type="GO" id="GO:0003908">
    <property type="term" value="F:methylated-DNA-[protein]-cysteine S-methyltransferase activity"/>
    <property type="evidence" value="ECO:0007669"/>
    <property type="project" value="UniProtKB-UniRule"/>
</dbReference>
<dbReference type="RefSeq" id="WP_146917056.1">
    <property type="nucleotide sequence ID" value="NZ_CP042430.1"/>
</dbReference>
<dbReference type="Gene3D" id="3.30.160.70">
    <property type="entry name" value="Methylated DNA-protein cysteine methyltransferase domain"/>
    <property type="match status" value="1"/>
</dbReference>
<evidence type="ECO:0000256" key="2">
    <source>
        <dbReference type="ARBA" id="ARBA00008711"/>
    </source>
</evidence>
<evidence type="ECO:0000256" key="9">
    <source>
        <dbReference type="ARBA" id="ARBA00049348"/>
    </source>
</evidence>
<dbReference type="Proteomes" id="UP000321805">
    <property type="component" value="Chromosome"/>
</dbReference>
<dbReference type="SUPFAM" id="SSF53155">
    <property type="entry name" value="Methylated DNA-protein cysteine methyltransferase domain"/>
    <property type="match status" value="1"/>
</dbReference>
<feature type="domain" description="Ada DNA repair metal-binding" evidence="12">
    <location>
        <begin position="24"/>
        <end position="74"/>
    </location>
</feature>
<evidence type="ECO:0000313" key="14">
    <source>
        <dbReference type="Proteomes" id="UP000321805"/>
    </source>
</evidence>
<evidence type="ECO:0000256" key="6">
    <source>
        <dbReference type="ARBA" id="ARBA00022763"/>
    </source>
</evidence>
<dbReference type="EMBL" id="CP042430">
    <property type="protein sequence ID" value="QEC47083.1"/>
    <property type="molecule type" value="Genomic_DNA"/>
</dbReference>
<dbReference type="InterPro" id="IPR036631">
    <property type="entry name" value="MGMT_N_sf"/>
</dbReference>
<protein>
    <recommendedName>
        <fullName evidence="10">Methylated-DNA--protein-cysteine methyltransferase</fullName>
        <ecNumber evidence="10">2.1.1.63</ecNumber>
    </recommendedName>
    <alternativeName>
        <fullName evidence="10">6-O-methylguanine-DNA methyltransferase</fullName>
        <shortName evidence="10">MGMT</shortName>
    </alternativeName>
    <alternativeName>
        <fullName evidence="10">O-6-methylguanine-DNA-alkyltransferase</fullName>
    </alternativeName>
</protein>
<comment type="catalytic activity">
    <reaction evidence="9 10">
        <text>a 6-O-methyl-2'-deoxyguanosine in DNA + L-cysteinyl-[protein] = S-methyl-L-cysteinyl-[protein] + a 2'-deoxyguanosine in DNA</text>
        <dbReference type="Rhea" id="RHEA:24000"/>
        <dbReference type="Rhea" id="RHEA-COMP:10131"/>
        <dbReference type="Rhea" id="RHEA-COMP:10132"/>
        <dbReference type="Rhea" id="RHEA-COMP:11367"/>
        <dbReference type="Rhea" id="RHEA-COMP:11368"/>
        <dbReference type="ChEBI" id="CHEBI:29950"/>
        <dbReference type="ChEBI" id="CHEBI:82612"/>
        <dbReference type="ChEBI" id="CHEBI:85445"/>
        <dbReference type="ChEBI" id="CHEBI:85448"/>
        <dbReference type="EC" id="2.1.1.63"/>
    </reaction>
</comment>
<dbReference type="PANTHER" id="PTHR10815:SF5">
    <property type="entry name" value="METHYLATED-DNA--PROTEIN-CYSTEINE METHYLTRANSFERASE"/>
    <property type="match status" value="1"/>
</dbReference>
<evidence type="ECO:0000256" key="1">
    <source>
        <dbReference type="ARBA" id="ARBA00001286"/>
    </source>
</evidence>
<keyword evidence="7" id="KW-0010">Activator</keyword>
<dbReference type="GO" id="GO:0008270">
    <property type="term" value="F:zinc ion binding"/>
    <property type="evidence" value="ECO:0007669"/>
    <property type="project" value="InterPro"/>
</dbReference>
<keyword evidence="5 10" id="KW-0808">Transferase</keyword>
<dbReference type="GO" id="GO:0006307">
    <property type="term" value="P:DNA alkylation repair"/>
    <property type="evidence" value="ECO:0007669"/>
    <property type="project" value="UniProtKB-UniRule"/>
</dbReference>
<comment type="similarity">
    <text evidence="2 10">Belongs to the MGMT family.</text>
</comment>
<dbReference type="PANTHER" id="PTHR10815">
    <property type="entry name" value="METHYLATED-DNA--PROTEIN-CYSTEINE METHYLTRANSFERASE"/>
    <property type="match status" value="1"/>
</dbReference>
<dbReference type="InterPro" id="IPR004026">
    <property type="entry name" value="Ada_DNA_repair_Zn-bd"/>
</dbReference>
<evidence type="ECO:0000256" key="10">
    <source>
        <dbReference type="HAMAP-Rule" id="MF_00772"/>
    </source>
</evidence>
<dbReference type="FunFam" id="1.10.10.10:FF:000214">
    <property type="entry name" value="Methylated-DNA--protein-cysteine methyltransferase"/>
    <property type="match status" value="1"/>
</dbReference>
<keyword evidence="3 10" id="KW-0963">Cytoplasm</keyword>
<dbReference type="OrthoDB" id="9802228at2"/>
<evidence type="ECO:0000256" key="5">
    <source>
        <dbReference type="ARBA" id="ARBA00022679"/>
    </source>
</evidence>
<dbReference type="GO" id="GO:0003677">
    <property type="term" value="F:DNA binding"/>
    <property type="evidence" value="ECO:0007669"/>
    <property type="project" value="InterPro"/>
</dbReference>
<dbReference type="KEGG" id="bsol:FSW04_05430"/>
<accession>A0A5B8U289</accession>
<dbReference type="HAMAP" id="MF_00772">
    <property type="entry name" value="OGT"/>
    <property type="match status" value="1"/>
</dbReference>
<dbReference type="NCBIfam" id="TIGR00589">
    <property type="entry name" value="ogt"/>
    <property type="match status" value="1"/>
</dbReference>
<name>A0A5B8U289_9ACTN</name>
<dbReference type="SUPFAM" id="SSF57884">
    <property type="entry name" value="Ada DNA repair protein, N-terminal domain (N-Ada 10)"/>
    <property type="match status" value="1"/>
</dbReference>
<dbReference type="SUPFAM" id="SSF46767">
    <property type="entry name" value="Methylated DNA-protein cysteine methyltransferase, C-terminal domain"/>
    <property type="match status" value="1"/>
</dbReference>
<dbReference type="InterPro" id="IPR023546">
    <property type="entry name" value="MGMT"/>
</dbReference>
<keyword evidence="6 10" id="KW-0227">DNA damage</keyword>
<evidence type="ECO:0000256" key="3">
    <source>
        <dbReference type="ARBA" id="ARBA00022490"/>
    </source>
</evidence>
<dbReference type="InterPro" id="IPR036388">
    <property type="entry name" value="WH-like_DNA-bd_sf"/>
</dbReference>
<evidence type="ECO:0000313" key="13">
    <source>
        <dbReference type="EMBL" id="QEC47083.1"/>
    </source>
</evidence>
<organism evidence="13 14">
    <name type="scientific">Baekduia soli</name>
    <dbReference type="NCBI Taxonomy" id="496014"/>
    <lineage>
        <taxon>Bacteria</taxon>
        <taxon>Bacillati</taxon>
        <taxon>Actinomycetota</taxon>
        <taxon>Thermoleophilia</taxon>
        <taxon>Solirubrobacterales</taxon>
        <taxon>Baekduiaceae</taxon>
        <taxon>Baekduia</taxon>
    </lineage>
</organism>
<feature type="domain" description="Methylated-DNA-[protein]-cysteine S-methyltransferase DNA binding" evidence="11">
    <location>
        <begin position="163"/>
        <end position="243"/>
    </location>
</feature>
<comment type="subcellular location">
    <subcellularLocation>
        <location evidence="10">Cytoplasm</location>
    </subcellularLocation>
</comment>
<keyword evidence="8 10" id="KW-0234">DNA repair</keyword>
<dbReference type="InterPro" id="IPR001497">
    <property type="entry name" value="MethylDNA_cys_MeTrfase_AS"/>
</dbReference>
<comment type="catalytic activity">
    <reaction evidence="1 10">
        <text>a 4-O-methyl-thymidine in DNA + L-cysteinyl-[protein] = a thymidine in DNA + S-methyl-L-cysteinyl-[protein]</text>
        <dbReference type="Rhea" id="RHEA:53428"/>
        <dbReference type="Rhea" id="RHEA-COMP:10131"/>
        <dbReference type="Rhea" id="RHEA-COMP:10132"/>
        <dbReference type="Rhea" id="RHEA-COMP:13555"/>
        <dbReference type="Rhea" id="RHEA-COMP:13556"/>
        <dbReference type="ChEBI" id="CHEBI:29950"/>
        <dbReference type="ChEBI" id="CHEBI:82612"/>
        <dbReference type="ChEBI" id="CHEBI:137386"/>
        <dbReference type="ChEBI" id="CHEBI:137387"/>
        <dbReference type="EC" id="2.1.1.63"/>
    </reaction>
</comment>
<comment type="function">
    <text evidence="10">Involved in the cellular defense against the biological effects of O6-methylguanine (O6-MeG) and O4-methylthymine (O4-MeT) in DNA. Repairs the methylated nucleobase in DNA by stoichiometrically transferring the methyl group to a cysteine residue in the enzyme. This is a suicide reaction: the enzyme is irreversibly inactivated.</text>
</comment>
<evidence type="ECO:0000256" key="8">
    <source>
        <dbReference type="ARBA" id="ARBA00023204"/>
    </source>
</evidence>
<dbReference type="Pfam" id="PF01035">
    <property type="entry name" value="DNA_binding_1"/>
    <property type="match status" value="1"/>
</dbReference>
<dbReference type="AlphaFoldDB" id="A0A5B8U289"/>
<dbReference type="InterPro" id="IPR036217">
    <property type="entry name" value="MethylDNA_cys_MeTrfase_DNAb"/>
</dbReference>
<evidence type="ECO:0000256" key="4">
    <source>
        <dbReference type="ARBA" id="ARBA00022603"/>
    </source>
</evidence>
<gene>
    <name evidence="13" type="ORF">FSW04_05430</name>
</gene>
<proteinExistence type="inferred from homology"/>
<dbReference type="GO" id="GO:0005737">
    <property type="term" value="C:cytoplasm"/>
    <property type="evidence" value="ECO:0007669"/>
    <property type="project" value="UniProtKB-SubCell"/>
</dbReference>
<keyword evidence="4 10" id="KW-0489">Methyltransferase</keyword>
<dbReference type="Gene3D" id="1.10.10.10">
    <property type="entry name" value="Winged helix-like DNA-binding domain superfamily/Winged helix DNA-binding domain"/>
    <property type="match status" value="1"/>
</dbReference>
<evidence type="ECO:0000259" key="12">
    <source>
        <dbReference type="Pfam" id="PF02805"/>
    </source>
</evidence>
<dbReference type="InterPro" id="IPR035451">
    <property type="entry name" value="Ada-like_dom_sf"/>
</dbReference>
<reference evidence="13 14" key="1">
    <citation type="journal article" date="2018" name="J. Microbiol.">
        <title>Baekduia soli gen. nov., sp. nov., a novel bacterium isolated from the soil of Baekdu Mountain and proposal of a novel family name, Baekduiaceae fam. nov.</title>
        <authorList>
            <person name="An D.S."/>
            <person name="Siddiqi M.Z."/>
            <person name="Kim K.H."/>
            <person name="Yu H.S."/>
            <person name="Im W.T."/>
        </authorList>
    </citation>
    <scope>NUCLEOTIDE SEQUENCE [LARGE SCALE GENOMIC DNA]</scope>
    <source>
        <strain evidence="13 14">BR7-21</strain>
    </source>
</reference>
<dbReference type="PROSITE" id="PS00374">
    <property type="entry name" value="MGMT"/>
    <property type="match status" value="1"/>
</dbReference>
<feature type="active site" description="Nucleophile; methyl group acceptor" evidence="10">
    <location>
        <position position="214"/>
    </location>
</feature>
<evidence type="ECO:0000256" key="7">
    <source>
        <dbReference type="ARBA" id="ARBA00023159"/>
    </source>
</evidence>
<dbReference type="CDD" id="cd06445">
    <property type="entry name" value="ATase"/>
    <property type="match status" value="1"/>
</dbReference>
<dbReference type="InterPro" id="IPR014048">
    <property type="entry name" value="MethylDNA_cys_MeTrfase_DNA-bd"/>
</dbReference>
<evidence type="ECO:0000259" key="11">
    <source>
        <dbReference type="Pfam" id="PF01035"/>
    </source>
</evidence>